<feature type="transmembrane region" description="Helical" evidence="1">
    <location>
        <begin position="150"/>
        <end position="168"/>
    </location>
</feature>
<keyword evidence="3" id="KW-1185">Reference proteome</keyword>
<keyword evidence="1" id="KW-0472">Membrane</keyword>
<feature type="transmembrane region" description="Helical" evidence="1">
    <location>
        <begin position="31"/>
        <end position="49"/>
    </location>
</feature>
<organism evidence="2 3">
    <name type="scientific">Novosphingobium beihaiensis</name>
    <dbReference type="NCBI Taxonomy" id="2930389"/>
    <lineage>
        <taxon>Bacteria</taxon>
        <taxon>Pseudomonadati</taxon>
        <taxon>Pseudomonadota</taxon>
        <taxon>Alphaproteobacteria</taxon>
        <taxon>Sphingomonadales</taxon>
        <taxon>Sphingomonadaceae</taxon>
        <taxon>Novosphingobium</taxon>
    </lineage>
</organism>
<feature type="transmembrane region" description="Helical" evidence="1">
    <location>
        <begin position="125"/>
        <end position="143"/>
    </location>
</feature>
<protein>
    <submittedName>
        <fullName evidence="2">Uncharacterized protein</fullName>
    </submittedName>
</protein>
<accession>A0ABT0BUE1</accession>
<evidence type="ECO:0000256" key="1">
    <source>
        <dbReference type="SAM" id="Phobius"/>
    </source>
</evidence>
<proteinExistence type="predicted"/>
<dbReference type="Proteomes" id="UP001202281">
    <property type="component" value="Unassembled WGS sequence"/>
</dbReference>
<feature type="transmembrane region" description="Helical" evidence="1">
    <location>
        <begin position="101"/>
        <end position="119"/>
    </location>
</feature>
<feature type="transmembrane region" description="Helical" evidence="1">
    <location>
        <begin position="174"/>
        <end position="194"/>
    </location>
</feature>
<keyword evidence="1" id="KW-0812">Transmembrane</keyword>
<sequence>MSEVEQAIAQIADIRAQLAASTRFRGYAPEAVGMIGLLSLMIMLMQLVWPARFAESDQQYVMIWGLLMAAGCLLIAAEAILRTRRARDHMAQPMLLSAMRIVVPAAVIAAAVPVAILAYAPKAAWIVPGIWQMLISLVAFASYATMPRRIVWPGAWFLLSGSAGLFLAGAQGGLTPLVVGVPFVAGHFAIAWALSDRGSDREGGVHA</sequence>
<keyword evidence="1" id="KW-1133">Transmembrane helix</keyword>
<name>A0ABT0BUE1_9SPHN</name>
<reference evidence="2 3" key="1">
    <citation type="submission" date="2022-04" db="EMBL/GenBank/DDBJ databases">
        <title>Identification of a novel bacterium isolated from mangrove sediments.</title>
        <authorList>
            <person name="Pan X."/>
        </authorList>
    </citation>
    <scope>NUCLEOTIDE SEQUENCE [LARGE SCALE GENOMIC DNA]</scope>
    <source>
        <strain evidence="2 3">B2638</strain>
    </source>
</reference>
<gene>
    <name evidence="2" type="ORF">MTR66_17875</name>
</gene>
<dbReference type="EMBL" id="JALHLG010000042">
    <property type="protein sequence ID" value="MCJ2188676.1"/>
    <property type="molecule type" value="Genomic_DNA"/>
</dbReference>
<feature type="transmembrane region" description="Helical" evidence="1">
    <location>
        <begin position="61"/>
        <end position="81"/>
    </location>
</feature>
<evidence type="ECO:0000313" key="2">
    <source>
        <dbReference type="EMBL" id="MCJ2188676.1"/>
    </source>
</evidence>
<dbReference type="RefSeq" id="WP_243923539.1">
    <property type="nucleotide sequence ID" value="NZ_JALHLG010000042.1"/>
</dbReference>
<evidence type="ECO:0000313" key="3">
    <source>
        <dbReference type="Proteomes" id="UP001202281"/>
    </source>
</evidence>
<comment type="caution">
    <text evidence="2">The sequence shown here is derived from an EMBL/GenBank/DDBJ whole genome shotgun (WGS) entry which is preliminary data.</text>
</comment>